<dbReference type="SUPFAM" id="SSF51984">
    <property type="entry name" value="MurCD N-terminal domain"/>
    <property type="match status" value="1"/>
</dbReference>
<evidence type="ECO:0000256" key="5">
    <source>
        <dbReference type="ARBA" id="ARBA00022741"/>
    </source>
</evidence>
<dbReference type="InterPro" id="IPR036615">
    <property type="entry name" value="Mur_ligase_C_dom_sf"/>
</dbReference>
<feature type="binding site" evidence="7">
    <location>
        <begin position="116"/>
        <end position="122"/>
    </location>
    <ligand>
        <name>ATP</name>
        <dbReference type="ChEBI" id="CHEBI:30616"/>
    </ligand>
</feature>
<dbReference type="AlphaFoldDB" id="A0A1I5NR22"/>
<evidence type="ECO:0000313" key="12">
    <source>
        <dbReference type="Proteomes" id="UP000243084"/>
    </source>
</evidence>
<dbReference type="EC" id="6.3.2.9" evidence="7 8"/>
<dbReference type="NCBIfam" id="TIGR01087">
    <property type="entry name" value="murD"/>
    <property type="match status" value="1"/>
</dbReference>
<keyword evidence="7 8" id="KW-0961">Cell wall biogenesis/degradation</keyword>
<feature type="domain" description="Mur ligase C-terminal" evidence="9">
    <location>
        <begin position="308"/>
        <end position="429"/>
    </location>
</feature>
<evidence type="ECO:0000256" key="1">
    <source>
        <dbReference type="ARBA" id="ARBA00004496"/>
    </source>
</evidence>
<dbReference type="OrthoDB" id="9809796at2"/>
<dbReference type="GO" id="GO:0071555">
    <property type="term" value="P:cell wall organization"/>
    <property type="evidence" value="ECO:0007669"/>
    <property type="project" value="UniProtKB-KW"/>
</dbReference>
<dbReference type="InterPro" id="IPR013221">
    <property type="entry name" value="Mur_ligase_cen"/>
</dbReference>
<proteinExistence type="inferred from homology"/>
<keyword evidence="7 8" id="KW-0573">Peptidoglycan synthesis</keyword>
<organism evidence="11 12">
    <name type="scientific">Geopseudomonas sagittaria</name>
    <dbReference type="NCBI Taxonomy" id="1135990"/>
    <lineage>
        <taxon>Bacteria</taxon>
        <taxon>Pseudomonadati</taxon>
        <taxon>Pseudomonadota</taxon>
        <taxon>Gammaproteobacteria</taxon>
        <taxon>Pseudomonadales</taxon>
        <taxon>Pseudomonadaceae</taxon>
        <taxon>Geopseudomonas</taxon>
    </lineage>
</organism>
<dbReference type="Pfam" id="PF21799">
    <property type="entry name" value="MurD-like_N"/>
    <property type="match status" value="1"/>
</dbReference>
<dbReference type="Gene3D" id="3.40.50.720">
    <property type="entry name" value="NAD(P)-binding Rossmann-like Domain"/>
    <property type="match status" value="1"/>
</dbReference>
<evidence type="ECO:0000256" key="3">
    <source>
        <dbReference type="ARBA" id="ARBA00022490"/>
    </source>
</evidence>
<feature type="domain" description="Mur ligase central" evidence="10">
    <location>
        <begin position="114"/>
        <end position="285"/>
    </location>
</feature>
<comment type="subcellular location">
    <subcellularLocation>
        <location evidence="1 7 8">Cytoplasm</location>
    </subcellularLocation>
</comment>
<keyword evidence="7 8" id="KW-0133">Cell shape</keyword>
<evidence type="ECO:0000313" key="11">
    <source>
        <dbReference type="EMBL" id="SFP24107.1"/>
    </source>
</evidence>
<dbReference type="InterPro" id="IPR036565">
    <property type="entry name" value="Mur-like_cat_sf"/>
</dbReference>
<dbReference type="Pfam" id="PF08245">
    <property type="entry name" value="Mur_ligase_M"/>
    <property type="match status" value="1"/>
</dbReference>
<gene>
    <name evidence="7" type="primary">murD</name>
    <name evidence="11" type="ORF">SAMN05216229_101117</name>
</gene>
<name>A0A1I5NR22_9GAMM</name>
<keyword evidence="3 7" id="KW-0963">Cytoplasm</keyword>
<dbReference type="PANTHER" id="PTHR43692">
    <property type="entry name" value="UDP-N-ACETYLMURAMOYLALANINE--D-GLUTAMATE LIGASE"/>
    <property type="match status" value="1"/>
</dbReference>
<dbReference type="GO" id="GO:0005737">
    <property type="term" value="C:cytoplasm"/>
    <property type="evidence" value="ECO:0007669"/>
    <property type="project" value="UniProtKB-SubCell"/>
</dbReference>
<dbReference type="SUPFAM" id="SSF53244">
    <property type="entry name" value="MurD-like peptide ligases, peptide-binding domain"/>
    <property type="match status" value="1"/>
</dbReference>
<evidence type="ECO:0000259" key="10">
    <source>
        <dbReference type="Pfam" id="PF08245"/>
    </source>
</evidence>
<dbReference type="GO" id="GO:0005524">
    <property type="term" value="F:ATP binding"/>
    <property type="evidence" value="ECO:0007669"/>
    <property type="project" value="UniProtKB-UniRule"/>
</dbReference>
<sequence length="453" mass="48035">MTLIASDQFRIVVGLGKSGMSLVRFLARQGVPFAVVDTRPSPPELSTLQAEYPQVEVRCGALDVDFLCRASELYVSPGLPLATAALQEAAARGVKLSGDIDLFVRHAQAPIVAITGSNAKSTVTTLVGEMAAAAGKKVAVGGNLGTPALDLLADDVELYVLELSSFQLESTERLNAEVATCLNVSDDHMDRYSGLQTYHLAKHRVFRGARQVVINRQDPLSRPLIADQVPCWSFGLDKPDFKSFGILEEGGEKFLAFQFSRLMPVGELKIRGAHNQANALAALALGHAVGLPLAPMLDTLRGFTGLAHRCQWVGERAGVTYYDDSKATNVGAALAAIDGLGAEIAGKLLLIAGGDGKGADFTPLRASVAKYCRAVVLLGRDAELLAEALRGEDGEAVVPLLRVATLDEAVQRCAGLAEAGDAVLLSPACASLDMFKNFEERGRLFAQAVKELP</sequence>
<protein>
    <recommendedName>
        <fullName evidence="7 8">UDP-N-acetylmuramoylalanine--D-glutamate ligase</fullName>
        <ecNumber evidence="7 8">6.3.2.9</ecNumber>
    </recommendedName>
    <alternativeName>
        <fullName evidence="7">D-glutamic acid-adding enzyme</fullName>
    </alternativeName>
    <alternativeName>
        <fullName evidence="7">UDP-N-acetylmuramoyl-L-alanyl-D-glutamate synthetase</fullName>
    </alternativeName>
</protein>
<dbReference type="InterPro" id="IPR004101">
    <property type="entry name" value="Mur_ligase_C"/>
</dbReference>
<evidence type="ECO:0000256" key="6">
    <source>
        <dbReference type="ARBA" id="ARBA00022840"/>
    </source>
</evidence>
<accession>A0A1I5NR22</accession>
<dbReference type="HAMAP" id="MF_00639">
    <property type="entry name" value="MurD"/>
    <property type="match status" value="1"/>
</dbReference>
<dbReference type="GO" id="GO:0008360">
    <property type="term" value="P:regulation of cell shape"/>
    <property type="evidence" value="ECO:0007669"/>
    <property type="project" value="UniProtKB-KW"/>
</dbReference>
<comment type="function">
    <text evidence="7 8">Cell wall formation. Catalyzes the addition of glutamate to the nucleotide precursor UDP-N-acetylmuramoyl-L-alanine (UMA).</text>
</comment>
<keyword evidence="4 7" id="KW-0436">Ligase</keyword>
<comment type="catalytic activity">
    <reaction evidence="7 8">
        <text>UDP-N-acetyl-alpha-D-muramoyl-L-alanine + D-glutamate + ATP = UDP-N-acetyl-alpha-D-muramoyl-L-alanyl-D-glutamate + ADP + phosphate + H(+)</text>
        <dbReference type="Rhea" id="RHEA:16429"/>
        <dbReference type="ChEBI" id="CHEBI:15378"/>
        <dbReference type="ChEBI" id="CHEBI:29986"/>
        <dbReference type="ChEBI" id="CHEBI:30616"/>
        <dbReference type="ChEBI" id="CHEBI:43474"/>
        <dbReference type="ChEBI" id="CHEBI:83898"/>
        <dbReference type="ChEBI" id="CHEBI:83900"/>
        <dbReference type="ChEBI" id="CHEBI:456216"/>
        <dbReference type="EC" id="6.3.2.9"/>
    </reaction>
</comment>
<keyword evidence="5 7" id="KW-0547">Nucleotide-binding</keyword>
<dbReference type="GO" id="GO:0051301">
    <property type="term" value="P:cell division"/>
    <property type="evidence" value="ECO:0007669"/>
    <property type="project" value="UniProtKB-KW"/>
</dbReference>
<evidence type="ECO:0000256" key="4">
    <source>
        <dbReference type="ARBA" id="ARBA00022598"/>
    </source>
</evidence>
<evidence type="ECO:0000256" key="2">
    <source>
        <dbReference type="ARBA" id="ARBA00004752"/>
    </source>
</evidence>
<keyword evidence="7 8" id="KW-0131">Cell cycle</keyword>
<comment type="pathway">
    <text evidence="2 7 8">Cell wall biogenesis; peptidoglycan biosynthesis.</text>
</comment>
<keyword evidence="12" id="KW-1185">Reference proteome</keyword>
<dbReference type="Proteomes" id="UP000243084">
    <property type="component" value="Unassembled WGS sequence"/>
</dbReference>
<comment type="similarity">
    <text evidence="7">Belongs to the MurCDEF family.</text>
</comment>
<evidence type="ECO:0000256" key="8">
    <source>
        <dbReference type="RuleBase" id="RU003664"/>
    </source>
</evidence>
<dbReference type="EMBL" id="FOXM01000001">
    <property type="protein sequence ID" value="SFP24107.1"/>
    <property type="molecule type" value="Genomic_DNA"/>
</dbReference>
<dbReference type="PANTHER" id="PTHR43692:SF1">
    <property type="entry name" value="UDP-N-ACETYLMURAMOYLALANINE--D-GLUTAMATE LIGASE"/>
    <property type="match status" value="1"/>
</dbReference>
<dbReference type="GO" id="GO:0008764">
    <property type="term" value="F:UDP-N-acetylmuramoylalanine-D-glutamate ligase activity"/>
    <property type="evidence" value="ECO:0007669"/>
    <property type="project" value="UniProtKB-UniRule"/>
</dbReference>
<evidence type="ECO:0000259" key="9">
    <source>
        <dbReference type="Pfam" id="PF02875"/>
    </source>
</evidence>
<dbReference type="Gene3D" id="3.40.1190.10">
    <property type="entry name" value="Mur-like, catalytic domain"/>
    <property type="match status" value="1"/>
</dbReference>
<reference evidence="12" key="1">
    <citation type="submission" date="2016-10" db="EMBL/GenBank/DDBJ databases">
        <authorList>
            <person name="Varghese N."/>
            <person name="Submissions S."/>
        </authorList>
    </citation>
    <scope>NUCLEOTIDE SEQUENCE [LARGE SCALE GENOMIC DNA]</scope>
    <source>
        <strain evidence="12">JCM 18195</strain>
    </source>
</reference>
<dbReference type="SUPFAM" id="SSF53623">
    <property type="entry name" value="MurD-like peptide ligases, catalytic domain"/>
    <property type="match status" value="1"/>
</dbReference>
<dbReference type="Gene3D" id="3.90.190.20">
    <property type="entry name" value="Mur ligase, C-terminal domain"/>
    <property type="match status" value="1"/>
</dbReference>
<dbReference type="InterPro" id="IPR005762">
    <property type="entry name" value="MurD"/>
</dbReference>
<dbReference type="GO" id="GO:0009252">
    <property type="term" value="P:peptidoglycan biosynthetic process"/>
    <property type="evidence" value="ECO:0007669"/>
    <property type="project" value="UniProtKB-UniRule"/>
</dbReference>
<keyword evidence="7 8" id="KW-0132">Cell division</keyword>
<dbReference type="UniPathway" id="UPA00219"/>
<dbReference type="Pfam" id="PF02875">
    <property type="entry name" value="Mur_ligase_C"/>
    <property type="match status" value="1"/>
</dbReference>
<keyword evidence="6 7" id="KW-0067">ATP-binding</keyword>
<dbReference type="RefSeq" id="WP_092427227.1">
    <property type="nucleotide sequence ID" value="NZ_FOXM01000001.1"/>
</dbReference>
<evidence type="ECO:0000256" key="7">
    <source>
        <dbReference type="HAMAP-Rule" id="MF_00639"/>
    </source>
</evidence>